<dbReference type="AlphaFoldDB" id="A0A5X4PEA3"/>
<reference evidence="8" key="1">
    <citation type="submission" date="2018-11" db="EMBL/GenBank/DDBJ databases">
        <authorList>
            <person name="Ashton P.M."/>
            <person name="Dallman T."/>
            <person name="Nair S."/>
            <person name="De Pinna E."/>
            <person name="Peters T."/>
            <person name="Grant K."/>
        </authorList>
    </citation>
    <scope>NUCLEOTIDE SEQUENCE</scope>
    <source>
        <strain evidence="8">638096</strain>
    </source>
</reference>
<dbReference type="InterPro" id="IPR012565">
    <property type="entry name" value="His_leader"/>
</dbReference>
<protein>
    <recommendedName>
        <fullName evidence="3">his operon leader peptide</fullName>
    </recommendedName>
    <alternativeName>
        <fullName evidence="7">his operon attenuator peptide</fullName>
    </alternativeName>
</protein>
<evidence type="ECO:0000256" key="3">
    <source>
        <dbReference type="ARBA" id="ARBA00021535"/>
    </source>
</evidence>
<dbReference type="GO" id="GO:0000105">
    <property type="term" value="P:L-histidine biosynthetic process"/>
    <property type="evidence" value="ECO:0007669"/>
    <property type="project" value="UniProtKB-KW"/>
</dbReference>
<evidence type="ECO:0000256" key="1">
    <source>
        <dbReference type="ARBA" id="ARBA00003020"/>
    </source>
</evidence>
<accession>A0A5X4PEA3</accession>
<organism evidence="8">
    <name type="scientific">Salmonella enterica subsp. enterica serovar Hull</name>
    <dbReference type="NCBI Taxonomy" id="1403564"/>
    <lineage>
        <taxon>Bacteria</taxon>
        <taxon>Pseudomonadati</taxon>
        <taxon>Pseudomonadota</taxon>
        <taxon>Gammaproteobacteria</taxon>
        <taxon>Enterobacterales</taxon>
        <taxon>Enterobacteriaceae</taxon>
        <taxon>Salmonella</taxon>
    </lineage>
</organism>
<comment type="caution">
    <text evidence="8">The sequence shown here is derived from an EMBL/GenBank/DDBJ whole genome shotgun (WGS) entry which is preliminary data.</text>
</comment>
<gene>
    <name evidence="8" type="ORF">EHB58_10035</name>
</gene>
<evidence type="ECO:0000313" key="8">
    <source>
        <dbReference type="EMBL" id="EBZ8648545.1"/>
    </source>
</evidence>
<dbReference type="Pfam" id="PF08047">
    <property type="entry name" value="His_leader"/>
    <property type="match status" value="1"/>
</dbReference>
<evidence type="ECO:0000256" key="7">
    <source>
        <dbReference type="ARBA" id="ARBA00032226"/>
    </source>
</evidence>
<keyword evidence="5" id="KW-0428">Leader peptide</keyword>
<comment type="similarity">
    <text evidence="2">Belongs to the HisL family.</text>
</comment>
<keyword evidence="4" id="KW-0028">Amino-acid biosynthesis</keyword>
<name>A0A5X4PEA3_SALET</name>
<evidence type="ECO:0000256" key="2">
    <source>
        <dbReference type="ARBA" id="ARBA00005394"/>
    </source>
</evidence>
<keyword evidence="6" id="KW-0368">Histidine biosynthesis</keyword>
<comment type="function">
    <text evidence="1">This protein is involved in the attenuation mechanism for the control of the expression of the his operon structural genes.</text>
</comment>
<evidence type="ECO:0000256" key="6">
    <source>
        <dbReference type="ARBA" id="ARBA00023102"/>
    </source>
</evidence>
<proteinExistence type="inferred from homology"/>
<evidence type="ECO:0000256" key="4">
    <source>
        <dbReference type="ARBA" id="ARBA00022605"/>
    </source>
</evidence>
<evidence type="ECO:0000256" key="5">
    <source>
        <dbReference type="ARBA" id="ARBA00022623"/>
    </source>
</evidence>
<sequence length="17" mass="2218">MTRVQFKHHHHHHHHPD</sequence>
<dbReference type="EMBL" id="AAHSMS010000010">
    <property type="protein sequence ID" value="EBZ8648545.1"/>
    <property type="molecule type" value="Genomic_DNA"/>
</dbReference>